<feature type="region of interest" description="Disordered" evidence="1">
    <location>
        <begin position="211"/>
        <end position="260"/>
    </location>
</feature>
<accession>A0AAD1XFU0</accession>
<dbReference type="Proteomes" id="UP001295684">
    <property type="component" value="Unassembled WGS sequence"/>
</dbReference>
<feature type="compositionally biased region" description="Basic and acidic residues" evidence="1">
    <location>
        <begin position="121"/>
        <end position="131"/>
    </location>
</feature>
<evidence type="ECO:0000313" key="2">
    <source>
        <dbReference type="EMBL" id="CAI2370753.1"/>
    </source>
</evidence>
<name>A0AAD1XFU0_EUPCR</name>
<comment type="caution">
    <text evidence="2">The sequence shown here is derived from an EMBL/GenBank/DDBJ whole genome shotgun (WGS) entry which is preliminary data.</text>
</comment>
<dbReference type="EMBL" id="CAMPGE010011957">
    <property type="protein sequence ID" value="CAI2370753.1"/>
    <property type="molecule type" value="Genomic_DNA"/>
</dbReference>
<sequence length="357" mass="40020">MKFGNTGRDITDKKKFMTKPKKSDFLERFKGRTSQISTDGHLGIVKNTHTPIKPVHSGGMDMYNNHNQNQMNGGNMMPMGNHGGYSSSIGPHPTMKKSNSLSGEAFQTRNSRYSSFAQNHQKVDNSYKESQQKQPHKRSLANIGGHIMGGSMKSLHEYPKMHSSKTNIPNNAMRESTLSYQKDINIPNSSKENPSNHNFLLRQNIQYMGKGKNNHQKTNFYSSKQGSMDHYGQKGSSSGPPMRRAPYPSSSFSGGNSDGFTHTSVSTPHEYQNANFNRSKGQKIPQKMGNMNAQLSTLRRSIQNDRQGYPSLSHTHKPEDLKFAAQNAFRGSKPSNNLSSTMRPQKNPKIKKCYRKG</sequence>
<feature type="region of interest" description="Disordered" evidence="1">
    <location>
        <begin position="120"/>
        <end position="153"/>
    </location>
</feature>
<feature type="compositionally biased region" description="Low complexity" evidence="1">
    <location>
        <begin position="249"/>
        <end position="260"/>
    </location>
</feature>
<protein>
    <submittedName>
        <fullName evidence="2">Uncharacterized protein</fullName>
    </submittedName>
</protein>
<feature type="compositionally biased region" description="Polar residues" evidence="1">
    <location>
        <begin position="216"/>
        <end position="226"/>
    </location>
</feature>
<dbReference type="AlphaFoldDB" id="A0AAD1XFU0"/>
<reference evidence="2" key="1">
    <citation type="submission" date="2023-07" db="EMBL/GenBank/DDBJ databases">
        <authorList>
            <consortium name="AG Swart"/>
            <person name="Singh M."/>
            <person name="Singh A."/>
            <person name="Seah K."/>
            <person name="Emmerich C."/>
        </authorList>
    </citation>
    <scope>NUCLEOTIDE SEQUENCE</scope>
    <source>
        <strain evidence="2">DP1</strain>
    </source>
</reference>
<proteinExistence type="predicted"/>
<evidence type="ECO:0000256" key="1">
    <source>
        <dbReference type="SAM" id="MobiDB-lite"/>
    </source>
</evidence>
<evidence type="ECO:0000313" key="3">
    <source>
        <dbReference type="Proteomes" id="UP001295684"/>
    </source>
</evidence>
<feature type="compositionally biased region" description="Polar residues" evidence="1">
    <location>
        <begin position="333"/>
        <end position="344"/>
    </location>
</feature>
<feature type="region of interest" description="Disordered" evidence="1">
    <location>
        <begin position="327"/>
        <end position="357"/>
    </location>
</feature>
<keyword evidence="3" id="KW-1185">Reference proteome</keyword>
<organism evidence="2 3">
    <name type="scientific">Euplotes crassus</name>
    <dbReference type="NCBI Taxonomy" id="5936"/>
    <lineage>
        <taxon>Eukaryota</taxon>
        <taxon>Sar</taxon>
        <taxon>Alveolata</taxon>
        <taxon>Ciliophora</taxon>
        <taxon>Intramacronucleata</taxon>
        <taxon>Spirotrichea</taxon>
        <taxon>Hypotrichia</taxon>
        <taxon>Euplotida</taxon>
        <taxon>Euplotidae</taxon>
        <taxon>Moneuplotes</taxon>
    </lineage>
</organism>
<feature type="compositionally biased region" description="Basic residues" evidence="1">
    <location>
        <begin position="346"/>
        <end position="357"/>
    </location>
</feature>
<gene>
    <name evidence="2" type="ORF">ECRASSUSDP1_LOCUS12071</name>
</gene>